<feature type="signal peptide" evidence="1">
    <location>
        <begin position="1"/>
        <end position="33"/>
    </location>
</feature>
<dbReference type="InterPro" id="IPR029052">
    <property type="entry name" value="Metallo-depent_PP-like"/>
</dbReference>
<proteinExistence type="predicted"/>
<dbReference type="InterPro" id="IPR032093">
    <property type="entry name" value="PhoD_N"/>
</dbReference>
<feature type="chain" id="PRO_5031324630" evidence="1">
    <location>
        <begin position="34"/>
        <end position="529"/>
    </location>
</feature>
<dbReference type="RefSeq" id="WP_312878837.1">
    <property type="nucleotide sequence ID" value="NZ_JACCBU010000001.1"/>
</dbReference>
<dbReference type="AlphaFoldDB" id="A0A7Y9I4B3"/>
<dbReference type="Gene3D" id="2.60.40.380">
    <property type="entry name" value="Purple acid phosphatase-like, N-terminal"/>
    <property type="match status" value="1"/>
</dbReference>
<dbReference type="EC" id="3.1.3.1" evidence="4"/>
<dbReference type="InterPro" id="IPR038607">
    <property type="entry name" value="PhoD-like_sf"/>
</dbReference>
<gene>
    <name evidence="4" type="ORF">BKA15_001207</name>
</gene>
<evidence type="ECO:0000313" key="4">
    <source>
        <dbReference type="EMBL" id="NYE69878.1"/>
    </source>
</evidence>
<dbReference type="Gene3D" id="3.60.21.70">
    <property type="entry name" value="PhoD-like phosphatase"/>
    <property type="match status" value="1"/>
</dbReference>
<evidence type="ECO:0000259" key="3">
    <source>
        <dbReference type="Pfam" id="PF16655"/>
    </source>
</evidence>
<dbReference type="PANTHER" id="PTHR43606:SF2">
    <property type="entry name" value="ALKALINE PHOSPHATASE FAMILY PROTEIN (AFU_ORTHOLOGUE AFUA_5G03860)"/>
    <property type="match status" value="1"/>
</dbReference>
<organism evidence="4 5">
    <name type="scientific">Microlunatus parietis</name>
    <dbReference type="NCBI Taxonomy" id="682979"/>
    <lineage>
        <taxon>Bacteria</taxon>
        <taxon>Bacillati</taxon>
        <taxon>Actinomycetota</taxon>
        <taxon>Actinomycetes</taxon>
        <taxon>Propionibacteriales</taxon>
        <taxon>Propionibacteriaceae</taxon>
        <taxon>Microlunatus</taxon>
    </lineage>
</organism>
<feature type="domain" description="PhoD-like phosphatase metallophosphatase" evidence="2">
    <location>
        <begin position="157"/>
        <end position="491"/>
    </location>
</feature>
<dbReference type="Proteomes" id="UP000569914">
    <property type="component" value="Unassembled WGS sequence"/>
</dbReference>
<dbReference type="Pfam" id="PF16655">
    <property type="entry name" value="PhoD_N"/>
    <property type="match status" value="1"/>
</dbReference>
<evidence type="ECO:0000313" key="5">
    <source>
        <dbReference type="Proteomes" id="UP000569914"/>
    </source>
</evidence>
<evidence type="ECO:0000256" key="1">
    <source>
        <dbReference type="SAM" id="SignalP"/>
    </source>
</evidence>
<dbReference type="PANTHER" id="PTHR43606">
    <property type="entry name" value="PHOSPHATASE, PUTATIVE (AFU_ORTHOLOGUE AFUA_6G08710)-RELATED"/>
    <property type="match status" value="1"/>
</dbReference>
<dbReference type="CDD" id="cd07389">
    <property type="entry name" value="MPP_PhoD"/>
    <property type="match status" value="1"/>
</dbReference>
<evidence type="ECO:0000259" key="2">
    <source>
        <dbReference type="Pfam" id="PF09423"/>
    </source>
</evidence>
<comment type="caution">
    <text evidence="4">The sequence shown here is derived from an EMBL/GenBank/DDBJ whole genome shotgun (WGS) entry which is preliminary data.</text>
</comment>
<dbReference type="SUPFAM" id="SSF56300">
    <property type="entry name" value="Metallo-dependent phosphatases"/>
    <property type="match status" value="1"/>
</dbReference>
<keyword evidence="5" id="KW-1185">Reference proteome</keyword>
<dbReference type="InterPro" id="IPR052900">
    <property type="entry name" value="Phospholipid_Metab_Enz"/>
</dbReference>
<accession>A0A7Y9I4B3</accession>
<keyword evidence="4" id="KW-0378">Hydrolase</keyword>
<name>A0A7Y9I4B3_9ACTN</name>
<sequence length="529" mass="59703">MVQPARSGIRRRIFVLGGLATASASTLPGIAGAAPTGALRQDPFTLGVASGDPTHDGVVLWTRLAPEPLAEDGRGGMPDRTVRVQWELADDARFSRVVRRGTALAHPEAAHSVHVELDGLRPDRELYYRFRAERHLSPVGRTRTAPDPQTLRTELRLGFASCAQYEHGWFTAYRRLAEDHPDLIMHLGDYQYEHRKDDYTIPGGNIRDHDGPETVTLANYRQRYAQYKTDPDLQAAHAAAPWLVVWDDHEVDNNWAGDVPENAQPTFLERRTAAFRAYYENMPLRSTSVPQGLGMQLYRRLRWGRLANLHMLDTRQYRDDQACGDGWRACPAAEQPERSILGRQQEEWLIDGFHRSEARWDLLGQQVFFAQQDRDNGPGKITAQDAWDGYVASRRRITEGWVDAGVRNPVVLTGDVHRAWACDLKLDYDDPTTPSVGSELVCTSITATGDGRDTDPDDQTILHNNPHIRFYNNLRGYVMTTITPDRLDADFRVLPRVSRPDEPIDTRASFAIEDRSPGLHETYDRGLPG</sequence>
<reference evidence="4 5" key="1">
    <citation type="submission" date="2020-07" db="EMBL/GenBank/DDBJ databases">
        <title>Sequencing the genomes of 1000 actinobacteria strains.</title>
        <authorList>
            <person name="Klenk H.-P."/>
        </authorList>
    </citation>
    <scope>NUCLEOTIDE SEQUENCE [LARGE SCALE GENOMIC DNA]</scope>
    <source>
        <strain evidence="4 5">DSM 22083</strain>
    </source>
</reference>
<dbReference type="Pfam" id="PF09423">
    <property type="entry name" value="PhoD"/>
    <property type="match status" value="1"/>
</dbReference>
<dbReference type="InterPro" id="IPR018946">
    <property type="entry name" value="PhoD-like_MPP"/>
</dbReference>
<dbReference type="GO" id="GO:0004035">
    <property type="term" value="F:alkaline phosphatase activity"/>
    <property type="evidence" value="ECO:0007669"/>
    <property type="project" value="UniProtKB-EC"/>
</dbReference>
<protein>
    <submittedName>
        <fullName evidence="4">Alkaline phosphatase D</fullName>
        <ecNumber evidence="4">3.1.3.1</ecNumber>
    </submittedName>
</protein>
<dbReference type="EMBL" id="JACCBU010000001">
    <property type="protein sequence ID" value="NYE69878.1"/>
    <property type="molecule type" value="Genomic_DNA"/>
</dbReference>
<feature type="domain" description="Phospholipase D N-terminal" evidence="3">
    <location>
        <begin position="46"/>
        <end position="144"/>
    </location>
</feature>
<keyword evidence="1" id="KW-0732">Signal</keyword>